<evidence type="ECO:0000256" key="1">
    <source>
        <dbReference type="SAM" id="MobiDB-lite"/>
    </source>
</evidence>
<evidence type="ECO:0000313" key="3">
    <source>
        <dbReference type="Proteomes" id="UP001303647"/>
    </source>
</evidence>
<gene>
    <name evidence="2" type="ORF">C7999DRAFT_27713</name>
</gene>
<feature type="region of interest" description="Disordered" evidence="1">
    <location>
        <begin position="183"/>
        <end position="205"/>
    </location>
</feature>
<feature type="compositionally biased region" description="Polar residues" evidence="1">
    <location>
        <begin position="190"/>
        <end position="200"/>
    </location>
</feature>
<dbReference type="EMBL" id="MU857604">
    <property type="protein sequence ID" value="KAK4251639.1"/>
    <property type="molecule type" value="Genomic_DNA"/>
</dbReference>
<proteinExistence type="predicted"/>
<accession>A0AAN7D0A4</accession>
<organism evidence="2 3">
    <name type="scientific">Corynascus novoguineensis</name>
    <dbReference type="NCBI Taxonomy" id="1126955"/>
    <lineage>
        <taxon>Eukaryota</taxon>
        <taxon>Fungi</taxon>
        <taxon>Dikarya</taxon>
        <taxon>Ascomycota</taxon>
        <taxon>Pezizomycotina</taxon>
        <taxon>Sordariomycetes</taxon>
        <taxon>Sordariomycetidae</taxon>
        <taxon>Sordariales</taxon>
        <taxon>Chaetomiaceae</taxon>
        <taxon>Corynascus</taxon>
    </lineage>
</organism>
<comment type="caution">
    <text evidence="2">The sequence shown here is derived from an EMBL/GenBank/DDBJ whole genome shotgun (WGS) entry which is preliminary data.</text>
</comment>
<reference evidence="2" key="1">
    <citation type="journal article" date="2023" name="Mol. Phylogenet. Evol.">
        <title>Genome-scale phylogeny and comparative genomics of the fungal order Sordariales.</title>
        <authorList>
            <person name="Hensen N."/>
            <person name="Bonometti L."/>
            <person name="Westerberg I."/>
            <person name="Brannstrom I.O."/>
            <person name="Guillou S."/>
            <person name="Cros-Aarteil S."/>
            <person name="Calhoun S."/>
            <person name="Haridas S."/>
            <person name="Kuo A."/>
            <person name="Mondo S."/>
            <person name="Pangilinan J."/>
            <person name="Riley R."/>
            <person name="LaButti K."/>
            <person name="Andreopoulos B."/>
            <person name="Lipzen A."/>
            <person name="Chen C."/>
            <person name="Yan M."/>
            <person name="Daum C."/>
            <person name="Ng V."/>
            <person name="Clum A."/>
            <person name="Steindorff A."/>
            <person name="Ohm R.A."/>
            <person name="Martin F."/>
            <person name="Silar P."/>
            <person name="Natvig D.O."/>
            <person name="Lalanne C."/>
            <person name="Gautier V."/>
            <person name="Ament-Velasquez S.L."/>
            <person name="Kruys A."/>
            <person name="Hutchinson M.I."/>
            <person name="Powell A.J."/>
            <person name="Barry K."/>
            <person name="Miller A.N."/>
            <person name="Grigoriev I.V."/>
            <person name="Debuchy R."/>
            <person name="Gladieux P."/>
            <person name="Hiltunen Thoren M."/>
            <person name="Johannesson H."/>
        </authorList>
    </citation>
    <scope>NUCLEOTIDE SEQUENCE</scope>
    <source>
        <strain evidence="2">CBS 359.72</strain>
    </source>
</reference>
<dbReference type="AlphaFoldDB" id="A0AAN7D0A4"/>
<sequence length="260" mass="30116">MASFDTAFDLPLQCSEAVAADAWPELMRSYLKKVVPVFDESTLTEDEQDYCVDWWKNVIHEKQCANPKWMTQWLSSYGTKIFKVMTYSQLAALFDMDYDPERVDDWLRHPDPLLATKLRPGRIFWSWNYPAVHDKSPAKAARERLRRNLAHTRKLDRARTWEDYRPENKSPLREAWTAEDLNDDARDSAASPQPSKPSTESDARLGLVSEESKAFLNWQRMLLKRLGMKMEKFGAMEPANPTGPSTATVTDHHHRDLEAL</sequence>
<reference evidence="2" key="2">
    <citation type="submission" date="2023-05" db="EMBL/GenBank/DDBJ databases">
        <authorList>
            <consortium name="Lawrence Berkeley National Laboratory"/>
            <person name="Steindorff A."/>
            <person name="Hensen N."/>
            <person name="Bonometti L."/>
            <person name="Westerberg I."/>
            <person name="Brannstrom I.O."/>
            <person name="Guillou S."/>
            <person name="Cros-Aarteil S."/>
            <person name="Calhoun S."/>
            <person name="Haridas S."/>
            <person name="Kuo A."/>
            <person name="Mondo S."/>
            <person name="Pangilinan J."/>
            <person name="Riley R."/>
            <person name="Labutti K."/>
            <person name="Andreopoulos B."/>
            <person name="Lipzen A."/>
            <person name="Chen C."/>
            <person name="Yanf M."/>
            <person name="Daum C."/>
            <person name="Ng V."/>
            <person name="Clum A."/>
            <person name="Ohm R."/>
            <person name="Martin F."/>
            <person name="Silar P."/>
            <person name="Natvig D."/>
            <person name="Lalanne C."/>
            <person name="Gautier V."/>
            <person name="Ament-Velasquez S.L."/>
            <person name="Kruys A."/>
            <person name="Hutchinson M.I."/>
            <person name="Powell A.J."/>
            <person name="Barry K."/>
            <person name="Miller A.N."/>
            <person name="Grigoriev I.V."/>
            <person name="Debuchy R."/>
            <person name="Gladieux P."/>
            <person name="Thoren M.H."/>
            <person name="Johannesson H."/>
        </authorList>
    </citation>
    <scope>NUCLEOTIDE SEQUENCE</scope>
    <source>
        <strain evidence="2">CBS 359.72</strain>
    </source>
</reference>
<dbReference type="Proteomes" id="UP001303647">
    <property type="component" value="Unassembled WGS sequence"/>
</dbReference>
<name>A0AAN7D0A4_9PEZI</name>
<feature type="region of interest" description="Disordered" evidence="1">
    <location>
        <begin position="238"/>
        <end position="260"/>
    </location>
</feature>
<evidence type="ECO:0000313" key="2">
    <source>
        <dbReference type="EMBL" id="KAK4251639.1"/>
    </source>
</evidence>
<feature type="compositionally biased region" description="Basic and acidic residues" evidence="1">
    <location>
        <begin position="250"/>
        <end position="260"/>
    </location>
</feature>
<protein>
    <submittedName>
        <fullName evidence="2">Uncharacterized protein</fullName>
    </submittedName>
</protein>
<keyword evidence="3" id="KW-1185">Reference proteome</keyword>